<dbReference type="EMBL" id="VIIS01000024">
    <property type="protein sequence ID" value="KAF0314406.1"/>
    <property type="molecule type" value="Genomic_DNA"/>
</dbReference>
<proteinExistence type="predicted"/>
<gene>
    <name evidence="1" type="ORF">FJT64_015135</name>
</gene>
<comment type="caution">
    <text evidence="1">The sequence shown here is derived from an EMBL/GenBank/DDBJ whole genome shotgun (WGS) entry which is preliminary data.</text>
</comment>
<organism evidence="1 2">
    <name type="scientific">Amphibalanus amphitrite</name>
    <name type="common">Striped barnacle</name>
    <name type="synonym">Balanus amphitrite</name>
    <dbReference type="NCBI Taxonomy" id="1232801"/>
    <lineage>
        <taxon>Eukaryota</taxon>
        <taxon>Metazoa</taxon>
        <taxon>Ecdysozoa</taxon>
        <taxon>Arthropoda</taxon>
        <taxon>Crustacea</taxon>
        <taxon>Multicrustacea</taxon>
        <taxon>Cirripedia</taxon>
        <taxon>Thoracica</taxon>
        <taxon>Thoracicalcarea</taxon>
        <taxon>Balanomorpha</taxon>
        <taxon>Balanoidea</taxon>
        <taxon>Balanidae</taxon>
        <taxon>Amphibalaninae</taxon>
        <taxon>Amphibalanus</taxon>
    </lineage>
</organism>
<evidence type="ECO:0000313" key="1">
    <source>
        <dbReference type="EMBL" id="KAF0314406.1"/>
    </source>
</evidence>
<keyword evidence="2" id="KW-1185">Reference proteome</keyword>
<sequence>MPLLHSRYIKDLDTLACDLVDQFPELAKEDGRSRLVDRIKLVKDALVNKTRNKRRRCSSPEVENKKRKKLLDNYAPSVGLDVVAVQQHVSLMKTADLSESELDKAMDATLADRRSIVMKGSLKELRHVYPRLFTEDQIWKELARVRGKGSSGADEKREACSDIMEFATKLQRQTGCKTEDAVDSLLRALGEHRYVFPSSEEGVQAHPCVVGTALYVCGKKICDVRDADSGELLALWGASFTVFAQRLSFQRCKSSATLMCCVVLKTDKLAGRQLTARLSALLKALDHSHPSALGREQ</sequence>
<dbReference type="AlphaFoldDB" id="A0A6A4X3W4"/>
<name>A0A6A4X3W4_AMPAM</name>
<dbReference type="OrthoDB" id="6506336at2759"/>
<dbReference type="Proteomes" id="UP000440578">
    <property type="component" value="Unassembled WGS sequence"/>
</dbReference>
<reference evidence="1 2" key="1">
    <citation type="submission" date="2019-07" db="EMBL/GenBank/DDBJ databases">
        <title>Draft genome assembly of a fouling barnacle, Amphibalanus amphitrite (Darwin, 1854): The first reference genome for Thecostraca.</title>
        <authorList>
            <person name="Kim W."/>
        </authorList>
    </citation>
    <scope>NUCLEOTIDE SEQUENCE [LARGE SCALE GENOMIC DNA]</scope>
    <source>
        <strain evidence="1">SNU_AA5</strain>
        <tissue evidence="1">Soma without cirri and trophi</tissue>
    </source>
</reference>
<evidence type="ECO:0000313" key="2">
    <source>
        <dbReference type="Proteomes" id="UP000440578"/>
    </source>
</evidence>
<protein>
    <submittedName>
        <fullName evidence="1">Uncharacterized protein</fullName>
    </submittedName>
</protein>
<accession>A0A6A4X3W4</accession>